<dbReference type="GO" id="GO:0016887">
    <property type="term" value="F:ATP hydrolysis activity"/>
    <property type="evidence" value="ECO:0007669"/>
    <property type="project" value="InterPro"/>
</dbReference>
<dbReference type="InterPro" id="IPR011527">
    <property type="entry name" value="ABC1_TM_dom"/>
</dbReference>
<dbReference type="GO" id="GO:0005524">
    <property type="term" value="F:ATP binding"/>
    <property type="evidence" value="ECO:0007669"/>
    <property type="project" value="UniProtKB-KW"/>
</dbReference>
<dbReference type="EMBL" id="WMZA01000001">
    <property type="protein sequence ID" value="MTR61839.1"/>
    <property type="molecule type" value="Genomic_DNA"/>
</dbReference>
<dbReference type="SUPFAM" id="SSF52540">
    <property type="entry name" value="P-loop containing nucleoside triphosphate hydrolases"/>
    <property type="match status" value="1"/>
</dbReference>
<gene>
    <name evidence="7" type="ORF">GMC80_00330</name>
</gene>
<dbReference type="GO" id="GO:0005886">
    <property type="term" value="C:plasma membrane"/>
    <property type="evidence" value="ECO:0007669"/>
    <property type="project" value="UniProtKB-SubCell"/>
</dbReference>
<sequence length="592" mass="67604">MVKVSEYKTYLVLYVKSILYLWKTSPFNILILIITIPIQALLPSLSLYIANILINRMNNLSQQLLFLLLGVWGVAFLLNNIFTPLTTMIQGKLTDDLTYTLNCDIMKKSEEIQTIDYFEDNNFYNDIQLLSSEASWRPVNLLVFGTSIISNAILFISMLVIFASFHPVIALLMLLVLVPQGMISYSLQQQAFEVLVSNSEESRKLEYYSQVLLSSEAIKDVRLYNLYNFFMKKYTQSFSSIKRNIQKTRLKKFNSSVIFLILTALLSVGSFIYIIYSIKVGQLGIGAIMLFSSSIVYAINSMSRLIEDSSLLYDTLLYMEKFFKFIALPSDSKSATVAVPSSIEKIDFVDVSFKYPTNENYALKHISFSVNKGEKIAIVGENGAGKTTLIKLLTRFYNIEEGELLINNISISNFDPEKFRENVSAIFQDFSKFDLTLRENVGISNIQEINADDQILKALEDSGFESSLSDLNTILGKKFDHSRDLSGGQWQKVALARAFFSHSPILILDEPTAALDARTEYELFEKFLKLTEGKTVFFITHRLSSVRQADKILLLRNGRIEGFDKHDALMKTNKYYEELYTMQSSLYYKELN</sequence>
<dbReference type="Gene3D" id="1.20.1560.10">
    <property type="entry name" value="ABC transporter type 1, transmembrane domain"/>
    <property type="match status" value="1"/>
</dbReference>
<dbReference type="SUPFAM" id="SSF90123">
    <property type="entry name" value="ABC transporter transmembrane region"/>
    <property type="match status" value="1"/>
</dbReference>
<keyword evidence="4 7" id="KW-0067">ATP-binding</keyword>
<dbReference type="GO" id="GO:0034040">
    <property type="term" value="F:ATPase-coupled lipid transmembrane transporter activity"/>
    <property type="evidence" value="ECO:0007669"/>
    <property type="project" value="TreeGrafter"/>
</dbReference>
<keyword evidence="3" id="KW-0547">Nucleotide-binding</keyword>
<protein>
    <submittedName>
        <fullName evidence="7">ATP-binding cassette domain-containing protein</fullName>
    </submittedName>
</protein>
<dbReference type="InterPro" id="IPR017871">
    <property type="entry name" value="ABC_transporter-like_CS"/>
</dbReference>
<dbReference type="RefSeq" id="WP_023919423.1">
    <property type="nucleotide sequence ID" value="NZ_JALDUT010000007.1"/>
</dbReference>
<dbReference type="GO" id="GO:0140359">
    <property type="term" value="F:ABC-type transporter activity"/>
    <property type="evidence" value="ECO:0007669"/>
    <property type="project" value="InterPro"/>
</dbReference>
<dbReference type="SMART" id="SM00382">
    <property type="entry name" value="AAA"/>
    <property type="match status" value="1"/>
</dbReference>
<evidence type="ECO:0000256" key="1">
    <source>
        <dbReference type="ARBA" id="ARBA00004651"/>
    </source>
</evidence>
<dbReference type="InterPro" id="IPR027417">
    <property type="entry name" value="P-loop_NTPase"/>
</dbReference>
<dbReference type="AlphaFoldDB" id="A0A6L6LCK5"/>
<keyword evidence="5" id="KW-1133">Transmembrane helix</keyword>
<dbReference type="CDD" id="cd03228">
    <property type="entry name" value="ABCC_MRP_Like"/>
    <property type="match status" value="1"/>
</dbReference>
<dbReference type="InterPro" id="IPR039421">
    <property type="entry name" value="Type_1_exporter"/>
</dbReference>
<evidence type="ECO:0000256" key="4">
    <source>
        <dbReference type="ARBA" id="ARBA00022840"/>
    </source>
</evidence>
<name>A0A6L6LCK5_STRPA</name>
<accession>A0A6L6LCK5</accession>
<dbReference type="InterPro" id="IPR003439">
    <property type="entry name" value="ABC_transporter-like_ATP-bd"/>
</dbReference>
<dbReference type="PROSITE" id="PS50893">
    <property type="entry name" value="ABC_TRANSPORTER_2"/>
    <property type="match status" value="1"/>
</dbReference>
<dbReference type="PANTHER" id="PTHR24221:SF646">
    <property type="entry name" value="HAEMOLYSIN SECRETION ATP-BINDING PROTEIN"/>
    <property type="match status" value="1"/>
</dbReference>
<evidence type="ECO:0000313" key="8">
    <source>
        <dbReference type="Proteomes" id="UP000462658"/>
    </source>
</evidence>
<evidence type="ECO:0000256" key="3">
    <source>
        <dbReference type="ARBA" id="ARBA00022741"/>
    </source>
</evidence>
<evidence type="ECO:0000256" key="2">
    <source>
        <dbReference type="ARBA" id="ARBA00022692"/>
    </source>
</evidence>
<comment type="caution">
    <text evidence="7">The sequence shown here is derived from an EMBL/GenBank/DDBJ whole genome shotgun (WGS) entry which is preliminary data.</text>
</comment>
<reference evidence="7 8" key="1">
    <citation type="journal article" date="2019" name="Nat. Med.">
        <title>A library of human gut bacterial isolates paired with longitudinal multiomics data enables mechanistic microbiome research.</title>
        <authorList>
            <person name="Poyet M."/>
            <person name="Groussin M."/>
            <person name="Gibbons S.M."/>
            <person name="Avila-Pacheco J."/>
            <person name="Jiang X."/>
            <person name="Kearney S.M."/>
            <person name="Perrotta A.R."/>
            <person name="Berdy B."/>
            <person name="Zhao S."/>
            <person name="Lieberman T.D."/>
            <person name="Swanson P.K."/>
            <person name="Smith M."/>
            <person name="Roesemann S."/>
            <person name="Alexander J.E."/>
            <person name="Rich S.A."/>
            <person name="Livny J."/>
            <person name="Vlamakis H."/>
            <person name="Clish C."/>
            <person name="Bullock K."/>
            <person name="Deik A."/>
            <person name="Scott J."/>
            <person name="Pierce K.A."/>
            <person name="Xavier R.J."/>
            <person name="Alm E.J."/>
        </authorList>
    </citation>
    <scope>NUCLEOTIDE SEQUENCE [LARGE SCALE GENOMIC DNA]</scope>
    <source>
        <strain evidence="7 8">BIOML-A10</strain>
    </source>
</reference>
<keyword evidence="6" id="KW-0472">Membrane</keyword>
<dbReference type="Gene3D" id="3.40.50.300">
    <property type="entry name" value="P-loop containing nucleotide triphosphate hydrolases"/>
    <property type="match status" value="1"/>
</dbReference>
<dbReference type="InterPro" id="IPR036640">
    <property type="entry name" value="ABC1_TM_sf"/>
</dbReference>
<evidence type="ECO:0000313" key="7">
    <source>
        <dbReference type="EMBL" id="MTR61839.1"/>
    </source>
</evidence>
<evidence type="ECO:0000256" key="5">
    <source>
        <dbReference type="ARBA" id="ARBA00022989"/>
    </source>
</evidence>
<dbReference type="Proteomes" id="UP000462658">
    <property type="component" value="Unassembled WGS sequence"/>
</dbReference>
<organism evidence="7 8">
    <name type="scientific">Streptococcus parasanguinis</name>
    <dbReference type="NCBI Taxonomy" id="1318"/>
    <lineage>
        <taxon>Bacteria</taxon>
        <taxon>Bacillati</taxon>
        <taxon>Bacillota</taxon>
        <taxon>Bacilli</taxon>
        <taxon>Lactobacillales</taxon>
        <taxon>Streptococcaceae</taxon>
        <taxon>Streptococcus</taxon>
    </lineage>
</organism>
<dbReference type="PANTHER" id="PTHR24221">
    <property type="entry name" value="ATP-BINDING CASSETTE SUB-FAMILY B"/>
    <property type="match status" value="1"/>
</dbReference>
<comment type="subcellular location">
    <subcellularLocation>
        <location evidence="1">Cell membrane</location>
        <topology evidence="1">Multi-pass membrane protein</topology>
    </subcellularLocation>
</comment>
<dbReference type="InterPro" id="IPR003593">
    <property type="entry name" value="AAA+_ATPase"/>
</dbReference>
<evidence type="ECO:0000256" key="6">
    <source>
        <dbReference type="ARBA" id="ARBA00023136"/>
    </source>
</evidence>
<proteinExistence type="predicted"/>
<dbReference type="PROSITE" id="PS50929">
    <property type="entry name" value="ABC_TM1F"/>
    <property type="match status" value="1"/>
</dbReference>
<dbReference type="Pfam" id="PF00005">
    <property type="entry name" value="ABC_tran"/>
    <property type="match status" value="1"/>
</dbReference>
<dbReference type="PROSITE" id="PS00211">
    <property type="entry name" value="ABC_TRANSPORTER_1"/>
    <property type="match status" value="1"/>
</dbReference>
<keyword evidence="2" id="KW-0812">Transmembrane</keyword>